<dbReference type="PANTHER" id="PTHR43827">
    <property type="entry name" value="2,5-DIKETO-D-GLUCONIC ACID REDUCTASE"/>
    <property type="match status" value="1"/>
</dbReference>
<dbReference type="CDD" id="cd19071">
    <property type="entry name" value="AKR_AKR1-5-like"/>
    <property type="match status" value="1"/>
</dbReference>
<gene>
    <name evidence="7" type="ORF">BMF94_3158</name>
</gene>
<dbReference type="Pfam" id="PF00248">
    <property type="entry name" value="Aldo_ket_red"/>
    <property type="match status" value="1"/>
</dbReference>
<feature type="site" description="Lowers pKa of active site Tyr" evidence="5">
    <location>
        <position position="98"/>
    </location>
</feature>
<evidence type="ECO:0000256" key="4">
    <source>
        <dbReference type="PIRSR" id="PIRSR000097-2"/>
    </source>
</evidence>
<evidence type="ECO:0000256" key="2">
    <source>
        <dbReference type="ARBA" id="ARBA00023002"/>
    </source>
</evidence>
<dbReference type="SUPFAM" id="SSF51430">
    <property type="entry name" value="NAD(P)-linked oxidoreductase"/>
    <property type="match status" value="1"/>
</dbReference>
<name>A0A2S5BA28_9BASI</name>
<evidence type="ECO:0000256" key="3">
    <source>
        <dbReference type="PIRSR" id="PIRSR000097-1"/>
    </source>
</evidence>
<proteinExistence type="inferred from homology"/>
<dbReference type="EMBL" id="PJQD01000035">
    <property type="protein sequence ID" value="POY73624.1"/>
    <property type="molecule type" value="Genomic_DNA"/>
</dbReference>
<reference evidence="7 8" key="1">
    <citation type="journal article" date="2018" name="Front. Microbiol.">
        <title>Prospects for Fungal Bioremediation of Acidic Radioactive Waste Sites: Characterization and Genome Sequence of Rhodotorula taiwanensis MD1149.</title>
        <authorList>
            <person name="Tkavc R."/>
            <person name="Matrosova V.Y."/>
            <person name="Grichenko O.E."/>
            <person name="Gostincar C."/>
            <person name="Volpe R.P."/>
            <person name="Klimenkova P."/>
            <person name="Gaidamakova E.K."/>
            <person name="Zhou C.E."/>
            <person name="Stewart B.J."/>
            <person name="Lyman M.G."/>
            <person name="Malfatti S.A."/>
            <person name="Rubinfeld B."/>
            <person name="Courtot M."/>
            <person name="Singh J."/>
            <person name="Dalgard C.L."/>
            <person name="Hamilton T."/>
            <person name="Frey K.G."/>
            <person name="Gunde-Cimerman N."/>
            <person name="Dugan L."/>
            <person name="Daly M.J."/>
        </authorList>
    </citation>
    <scope>NUCLEOTIDE SEQUENCE [LARGE SCALE GENOMIC DNA]</scope>
    <source>
        <strain evidence="7 8">MD1149</strain>
    </source>
</reference>
<dbReference type="FunFam" id="3.20.20.100:FF:000015">
    <property type="entry name" value="Oxidoreductase, aldo/keto reductase family"/>
    <property type="match status" value="1"/>
</dbReference>
<dbReference type="OrthoDB" id="416253at2759"/>
<dbReference type="PRINTS" id="PR00069">
    <property type="entry name" value="ALDKETRDTASE"/>
</dbReference>
<dbReference type="InterPro" id="IPR020471">
    <property type="entry name" value="AKR"/>
</dbReference>
<comment type="similarity">
    <text evidence="1">Belongs to the aldo/keto reductase family.</text>
</comment>
<evidence type="ECO:0000313" key="8">
    <source>
        <dbReference type="Proteomes" id="UP000237144"/>
    </source>
</evidence>
<dbReference type="GO" id="GO:0016491">
    <property type="term" value="F:oxidoreductase activity"/>
    <property type="evidence" value="ECO:0007669"/>
    <property type="project" value="UniProtKB-KW"/>
</dbReference>
<evidence type="ECO:0000256" key="5">
    <source>
        <dbReference type="PIRSR" id="PIRSR000097-3"/>
    </source>
</evidence>
<feature type="binding site" evidence="4">
    <location>
        <position position="131"/>
    </location>
    <ligand>
        <name>substrate</name>
    </ligand>
</feature>
<keyword evidence="2" id="KW-0560">Oxidoreductase</keyword>
<protein>
    <recommendedName>
        <fullName evidence="6">NADP-dependent oxidoreductase domain-containing protein</fullName>
    </recommendedName>
</protein>
<dbReference type="InterPro" id="IPR023210">
    <property type="entry name" value="NADP_OxRdtase_dom"/>
</dbReference>
<dbReference type="AlphaFoldDB" id="A0A2S5BA28"/>
<dbReference type="PANTHER" id="PTHR43827:SF13">
    <property type="entry name" value="ALDO_KETO REDUCTASE FAMILY PROTEIN"/>
    <property type="match status" value="1"/>
</dbReference>
<organism evidence="7 8">
    <name type="scientific">Rhodotorula taiwanensis</name>
    <dbReference type="NCBI Taxonomy" id="741276"/>
    <lineage>
        <taxon>Eukaryota</taxon>
        <taxon>Fungi</taxon>
        <taxon>Dikarya</taxon>
        <taxon>Basidiomycota</taxon>
        <taxon>Pucciniomycotina</taxon>
        <taxon>Microbotryomycetes</taxon>
        <taxon>Sporidiobolales</taxon>
        <taxon>Sporidiobolaceae</taxon>
        <taxon>Rhodotorula</taxon>
    </lineage>
</organism>
<keyword evidence="8" id="KW-1185">Reference proteome</keyword>
<dbReference type="Gene3D" id="3.20.20.100">
    <property type="entry name" value="NADP-dependent oxidoreductase domain"/>
    <property type="match status" value="1"/>
</dbReference>
<dbReference type="STRING" id="741276.A0A2S5BA28"/>
<feature type="domain" description="NADP-dependent oxidoreductase" evidence="6">
    <location>
        <begin position="33"/>
        <end position="284"/>
    </location>
</feature>
<feature type="active site" description="Proton donor" evidence="3">
    <location>
        <position position="69"/>
    </location>
</feature>
<dbReference type="Proteomes" id="UP000237144">
    <property type="component" value="Unassembled WGS sequence"/>
</dbReference>
<evidence type="ECO:0000259" key="6">
    <source>
        <dbReference type="Pfam" id="PF00248"/>
    </source>
</evidence>
<accession>A0A2S5BA28</accession>
<dbReference type="PIRSF" id="PIRSF000097">
    <property type="entry name" value="AKR"/>
    <property type="match status" value="1"/>
</dbReference>
<evidence type="ECO:0000256" key="1">
    <source>
        <dbReference type="ARBA" id="ARBA00007905"/>
    </source>
</evidence>
<sequence>MADTYSLTAKVSLNDGNSYPRFGLGVYVTEPGEETYNAVTWALEAGYRHIDGKSSSAYSYSVHEGAEWYENEEDCGRAINDFIAKSGVPRSEIYFTTKLMHNRTDPAWVEKCVATSLKKAGLDYIDLYLIHDPNGGPKVRAAMWEGCCRAKDSGKVKSIGVSNFGVKHLEDLLAGKPKYVPAVNQIDLHPFMTRNELVAYCQSKGIVLEAWAPLVRGERFNHPVVKELAQKYNKSPAQVLIRYGLDRGFIVIPKSTKKNRIADNANVFDFVLEKADIDRLTSLDEFLVTDWEVSTVP</sequence>
<comment type="caution">
    <text evidence="7">The sequence shown here is derived from an EMBL/GenBank/DDBJ whole genome shotgun (WGS) entry which is preliminary data.</text>
</comment>
<evidence type="ECO:0000313" key="7">
    <source>
        <dbReference type="EMBL" id="POY73624.1"/>
    </source>
</evidence>
<dbReference type="InterPro" id="IPR036812">
    <property type="entry name" value="NAD(P)_OxRdtase_dom_sf"/>
</dbReference>